<feature type="binding site" evidence="3">
    <location>
        <position position="142"/>
    </location>
    <ligand>
        <name>dimethylallyl diphosphate</name>
        <dbReference type="ChEBI" id="CHEBI:57623"/>
    </ligand>
</feature>
<keyword evidence="5" id="KW-1185">Reference proteome</keyword>
<evidence type="ECO:0000256" key="3">
    <source>
        <dbReference type="PIRSR" id="PIRSR000509-1"/>
    </source>
</evidence>
<name>A0A7U3Q0H9_EPIFF</name>
<proteinExistence type="inferred from homology"/>
<evidence type="ECO:0000313" key="4">
    <source>
        <dbReference type="EMBL" id="QPH11337.1"/>
    </source>
</evidence>
<feature type="binding site" evidence="3">
    <location>
        <position position="127"/>
    </location>
    <ligand>
        <name>L-tryptophan</name>
        <dbReference type="ChEBI" id="CHEBI:57912"/>
    </ligand>
</feature>
<feature type="binding site" evidence="3">
    <location>
        <position position="299"/>
    </location>
    <ligand>
        <name>dimethylallyl diphosphate</name>
        <dbReference type="ChEBI" id="CHEBI:57623"/>
    </ligand>
</feature>
<feature type="binding site" evidence="3">
    <location>
        <position position="301"/>
    </location>
    <ligand>
        <name>dimethylallyl diphosphate</name>
        <dbReference type="ChEBI" id="CHEBI:57623"/>
    </ligand>
</feature>
<organism evidence="4 5">
    <name type="scientific">Epichloe festucae (strain Fl1)</name>
    <dbReference type="NCBI Taxonomy" id="877507"/>
    <lineage>
        <taxon>Eukaryota</taxon>
        <taxon>Fungi</taxon>
        <taxon>Dikarya</taxon>
        <taxon>Ascomycota</taxon>
        <taxon>Pezizomycotina</taxon>
        <taxon>Sordariomycetes</taxon>
        <taxon>Hypocreomycetidae</taxon>
        <taxon>Hypocreales</taxon>
        <taxon>Clavicipitaceae</taxon>
        <taxon>Epichloe</taxon>
    </lineage>
</organism>
<sequence length="463" mass="51902">MALVFETIISQAKWIINVTTSIRWSILGSNALIKSFVAKSTKAYESSIAVQDEYTIEKEYHRRLWDDDVGSMLALMMRLAGYAEESQAIHRVFFKEHVARSLGPYPTRSETKALWKSFMTDDHTPLEMSWSWSEKSVTPVVRYAAEPIGWLAGTESDPLNSKATGICLGNTLPWAPNLDLEWYRHFLSSLVVADTRNKQSARTTTATEPLSQTFIAFDLGKGSMTVKYYFLPALKSTACCKTNLELIEESILRMPKTDNSLAASLEAMTAYMRSQAPENQLQAEIFAVDCVNPADSRLKIYVRSRNTTFNSMLDVMTLGGRTSKFADDTVTSLEELWCACFAVENTAEARSEPLKGKDHRTGGLLYYFELKPGAKLPTSKAYLPVRHYAESDDQVARGLSDYLLKRGKRLDGGLSYYEGVAKLCTHRSLRDGLGFQTYITCAVKNDRVSVNAYLNPETFRGVA</sequence>
<dbReference type="Pfam" id="PF11991">
    <property type="entry name" value="Trp_DMAT"/>
    <property type="match status" value="1"/>
</dbReference>
<feature type="binding site" evidence="3">
    <location>
        <position position="297"/>
    </location>
    <ligand>
        <name>dimethylallyl diphosphate</name>
        <dbReference type="ChEBI" id="CHEBI:57623"/>
    </ligand>
</feature>
<evidence type="ECO:0000256" key="2">
    <source>
        <dbReference type="ARBA" id="ARBA00022679"/>
    </source>
</evidence>
<dbReference type="Proteomes" id="UP000594364">
    <property type="component" value="Chromosome 5"/>
</dbReference>
<dbReference type="OrthoDB" id="3354387at2759"/>
<feature type="binding site" evidence="3">
    <location>
        <position position="453"/>
    </location>
    <ligand>
        <name>dimethylallyl diphosphate</name>
        <dbReference type="ChEBI" id="CHEBI:57623"/>
    </ligand>
</feature>
<comment type="similarity">
    <text evidence="1">Belongs to the tryptophan dimethylallyltransferase family.</text>
</comment>
<dbReference type="InterPro" id="IPR012148">
    <property type="entry name" value="ABBA_DMATS-like"/>
</dbReference>
<dbReference type="InterPro" id="IPR017795">
    <property type="entry name" value="ABBA_NscD-like"/>
</dbReference>
<dbReference type="GO" id="GO:0016765">
    <property type="term" value="F:transferase activity, transferring alkyl or aryl (other than methyl) groups"/>
    <property type="evidence" value="ECO:0007669"/>
    <property type="project" value="InterPro"/>
</dbReference>
<dbReference type="AlphaFoldDB" id="A0A7U3Q0H9"/>
<dbReference type="GO" id="GO:0009820">
    <property type="term" value="P:alkaloid metabolic process"/>
    <property type="evidence" value="ECO:0007669"/>
    <property type="project" value="InterPro"/>
</dbReference>
<feature type="binding site" evidence="3">
    <location>
        <position position="229"/>
    </location>
    <ligand>
        <name>dimethylallyl diphosphate</name>
        <dbReference type="ChEBI" id="CHEBI:57623"/>
    </ligand>
</feature>
<feature type="binding site" evidence="3">
    <location>
        <position position="382"/>
    </location>
    <ligand>
        <name>dimethylallyl diphosphate</name>
        <dbReference type="ChEBI" id="CHEBI:57623"/>
    </ligand>
</feature>
<feature type="binding site" evidence="3">
    <location>
        <position position="227"/>
    </location>
    <ligand>
        <name>dimethylallyl diphosphate</name>
        <dbReference type="ChEBI" id="CHEBI:57623"/>
    </ligand>
</feature>
<dbReference type="NCBIfam" id="TIGR03429">
    <property type="entry name" value="arom_pren_DMATS"/>
    <property type="match status" value="1"/>
</dbReference>
<accession>A0A7U3Q0H9</accession>
<dbReference type="InterPro" id="IPR033964">
    <property type="entry name" value="ABBA"/>
</dbReference>
<dbReference type="EMBL" id="CP031389">
    <property type="protein sequence ID" value="QPH11337.1"/>
    <property type="molecule type" value="Genomic_DNA"/>
</dbReference>
<keyword evidence="2 4" id="KW-0808">Transferase</keyword>
<dbReference type="PANTHER" id="PTHR40627">
    <property type="entry name" value="INDOLE PRENYLTRANSFERASE TDIB-RELATED"/>
    <property type="match status" value="1"/>
</dbReference>
<dbReference type="PIRSF" id="PIRSF000509">
    <property type="entry name" value="Trp_DMAT"/>
    <property type="match status" value="1"/>
</dbReference>
<dbReference type="SFLD" id="SFLDS00036">
    <property type="entry name" value="Aromatic_Prenyltransferase"/>
    <property type="match status" value="1"/>
</dbReference>
<evidence type="ECO:0000313" key="5">
    <source>
        <dbReference type="Proteomes" id="UP000594364"/>
    </source>
</evidence>
<gene>
    <name evidence="4" type="ORF">C2857_003054</name>
</gene>
<dbReference type="CDD" id="cd13929">
    <property type="entry name" value="PT-DMATS_CymD"/>
    <property type="match status" value="1"/>
</dbReference>
<evidence type="ECO:0000256" key="1">
    <source>
        <dbReference type="ARBA" id="ARBA00010209"/>
    </source>
</evidence>
<dbReference type="PANTHER" id="PTHR40627:SF4">
    <property type="entry name" value="PRENYLTRANSFERASE ASQH1-RELATED"/>
    <property type="match status" value="1"/>
</dbReference>
<dbReference type="SFLD" id="SFLDG01162">
    <property type="entry name" value="I"/>
    <property type="match status" value="1"/>
</dbReference>
<protein>
    <submittedName>
        <fullName evidence="4">Aromatic prenyltransferase (DMATS family)</fullName>
    </submittedName>
</protein>
<reference evidence="4 5" key="1">
    <citation type="journal article" date="2018" name="PLoS Genet.">
        <title>Repeat elements organise 3D genome structure and mediate transcription in the filamentous fungus Epichloe festucae.</title>
        <authorList>
            <person name="Winter D.J."/>
            <person name="Ganley A.R.D."/>
            <person name="Young C.A."/>
            <person name="Liachko I."/>
            <person name="Schardl C.L."/>
            <person name="Dupont P.Y."/>
            <person name="Berry D."/>
            <person name="Ram A."/>
            <person name="Scott B."/>
            <person name="Cox M.P."/>
        </authorList>
    </citation>
    <scope>NUCLEOTIDE SEQUENCE [LARGE SCALE GENOMIC DNA]</scope>
    <source>
        <strain evidence="4 5">Fl1</strain>
    </source>
</reference>